<dbReference type="Pfam" id="PF10225">
    <property type="entry name" value="NEMP"/>
    <property type="match status" value="1"/>
</dbReference>
<evidence type="ECO:0000256" key="4">
    <source>
        <dbReference type="ARBA" id="ARBA00022729"/>
    </source>
</evidence>
<dbReference type="STRING" id="57577.A0A2K3P0T5"/>
<dbReference type="Proteomes" id="UP000236291">
    <property type="component" value="Unassembled WGS sequence"/>
</dbReference>
<evidence type="ECO:0000256" key="1">
    <source>
        <dbReference type="ARBA" id="ARBA00004575"/>
    </source>
</evidence>
<evidence type="ECO:0000256" key="8">
    <source>
        <dbReference type="SAM" id="MobiDB-lite"/>
    </source>
</evidence>
<dbReference type="ExpressionAtlas" id="A0A2K3P0T5">
    <property type="expression patterns" value="baseline"/>
</dbReference>
<keyword evidence="5 9" id="KW-1133">Transmembrane helix</keyword>
<keyword evidence="6 9" id="KW-0472">Membrane</keyword>
<keyword evidence="7" id="KW-0539">Nucleus</keyword>
<name>A0A2K3P0T5_TRIPR</name>
<dbReference type="PANTHER" id="PTHR31587">
    <property type="entry name" value="TRANSMEMBRANE PROTEIN (DUF2215)"/>
    <property type="match status" value="1"/>
</dbReference>
<feature type="transmembrane region" description="Helical" evidence="9">
    <location>
        <begin position="79"/>
        <end position="101"/>
    </location>
</feature>
<feature type="region of interest" description="Disordered" evidence="8">
    <location>
        <begin position="202"/>
        <end position="221"/>
    </location>
</feature>
<dbReference type="GO" id="GO:0005637">
    <property type="term" value="C:nuclear inner membrane"/>
    <property type="evidence" value="ECO:0007669"/>
    <property type="project" value="UniProtKB-SubCell"/>
</dbReference>
<feature type="transmembrane region" description="Helical" evidence="9">
    <location>
        <begin position="140"/>
        <end position="160"/>
    </location>
</feature>
<keyword evidence="4" id="KW-0732">Signal</keyword>
<dbReference type="InterPro" id="IPR019358">
    <property type="entry name" value="NEMP_fam"/>
</dbReference>
<organism evidence="10 11">
    <name type="scientific">Trifolium pratense</name>
    <name type="common">Red clover</name>
    <dbReference type="NCBI Taxonomy" id="57577"/>
    <lineage>
        <taxon>Eukaryota</taxon>
        <taxon>Viridiplantae</taxon>
        <taxon>Streptophyta</taxon>
        <taxon>Embryophyta</taxon>
        <taxon>Tracheophyta</taxon>
        <taxon>Spermatophyta</taxon>
        <taxon>Magnoliopsida</taxon>
        <taxon>eudicotyledons</taxon>
        <taxon>Gunneridae</taxon>
        <taxon>Pentapetalae</taxon>
        <taxon>rosids</taxon>
        <taxon>fabids</taxon>
        <taxon>Fabales</taxon>
        <taxon>Fabaceae</taxon>
        <taxon>Papilionoideae</taxon>
        <taxon>50 kb inversion clade</taxon>
        <taxon>NPAAA clade</taxon>
        <taxon>Hologalegina</taxon>
        <taxon>IRL clade</taxon>
        <taxon>Trifolieae</taxon>
        <taxon>Trifolium</taxon>
    </lineage>
</organism>
<sequence>MDGDSRSRVVGYCNCKDFNAQVRSCSVELWLPLYIEGRSNAFGGKVGKRLAVRQQGLEGSNSREDRYLGMLTSLLRTSITYLAIFLLTFVAIAGAWLGFWVVKKLVLTEEGSVDISTAQFVAWAIRILAAIMILQSSMDPLLGTSALLCGLLVPSLKRLLRLRFLRRLRRRRSQVYNSSPFDDEDDEDIDNIEDSTLYRPQWKSSPMTPCKSSERGSNRSLPKRLTEDLYPSIIHTTPERRKYSPAEWNAFTKKSTEKALEELVASPDFGKWLSSNADRISVTPNSETERRRRWLWS</sequence>
<comment type="similarity">
    <text evidence="2">Belongs to the NEMP family.</text>
</comment>
<comment type="caution">
    <text evidence="10">The sequence shown here is derived from an EMBL/GenBank/DDBJ whole genome shotgun (WGS) entry which is preliminary data.</text>
</comment>
<keyword evidence="3 9" id="KW-0812">Transmembrane</keyword>
<evidence type="ECO:0000256" key="2">
    <source>
        <dbReference type="ARBA" id="ARBA00005748"/>
    </source>
</evidence>
<evidence type="ECO:0000256" key="7">
    <source>
        <dbReference type="ARBA" id="ARBA00023242"/>
    </source>
</evidence>
<evidence type="ECO:0000256" key="9">
    <source>
        <dbReference type="SAM" id="Phobius"/>
    </source>
</evidence>
<feature type="compositionally biased region" description="Polar residues" evidence="8">
    <location>
        <begin position="202"/>
        <end position="211"/>
    </location>
</feature>
<proteinExistence type="inferred from homology"/>
<dbReference type="EMBL" id="ASHM01002803">
    <property type="protein sequence ID" value="PNY08897.1"/>
    <property type="molecule type" value="Genomic_DNA"/>
</dbReference>
<evidence type="ECO:0000256" key="6">
    <source>
        <dbReference type="ARBA" id="ARBA00023136"/>
    </source>
</evidence>
<evidence type="ECO:0000313" key="11">
    <source>
        <dbReference type="Proteomes" id="UP000236291"/>
    </source>
</evidence>
<accession>A0A2K3P0T5</accession>
<evidence type="ECO:0000313" key="10">
    <source>
        <dbReference type="EMBL" id="PNY08897.1"/>
    </source>
</evidence>
<evidence type="ECO:0000256" key="5">
    <source>
        <dbReference type="ARBA" id="ARBA00022989"/>
    </source>
</evidence>
<evidence type="ECO:0000256" key="3">
    <source>
        <dbReference type="ARBA" id="ARBA00022692"/>
    </source>
</evidence>
<dbReference type="PANTHER" id="PTHR31587:SF4">
    <property type="entry name" value="TRANSMEMBRANE PROTEIN (DUF2215)"/>
    <property type="match status" value="1"/>
</dbReference>
<protein>
    <submittedName>
        <fullName evidence="10">Uncharacterized protein</fullName>
    </submittedName>
</protein>
<comment type="subcellular location">
    <subcellularLocation>
        <location evidence="1">Nucleus inner membrane</location>
        <topology evidence="1">Multi-pass membrane protein</topology>
        <orientation evidence="1">Nucleoplasmic side</orientation>
    </subcellularLocation>
</comment>
<dbReference type="AlphaFoldDB" id="A0A2K3P0T5"/>
<gene>
    <name evidence="10" type="ORF">L195_g005435</name>
</gene>
<reference evidence="10 11" key="2">
    <citation type="journal article" date="2017" name="Front. Plant Sci.">
        <title>Gene Classification and Mining of Molecular Markers Useful in Red Clover (Trifolium pratense) Breeding.</title>
        <authorList>
            <person name="Istvanek J."/>
            <person name="Dluhosova J."/>
            <person name="Dluhos P."/>
            <person name="Patkova L."/>
            <person name="Nedelnik J."/>
            <person name="Repkova J."/>
        </authorList>
    </citation>
    <scope>NUCLEOTIDE SEQUENCE [LARGE SCALE GENOMIC DNA]</scope>
    <source>
        <strain evidence="11">cv. Tatra</strain>
        <tissue evidence="10">Young leaves</tissue>
    </source>
</reference>
<reference evidence="10 11" key="1">
    <citation type="journal article" date="2014" name="Am. J. Bot.">
        <title>Genome assembly and annotation for red clover (Trifolium pratense; Fabaceae).</title>
        <authorList>
            <person name="Istvanek J."/>
            <person name="Jaros M."/>
            <person name="Krenek A."/>
            <person name="Repkova J."/>
        </authorList>
    </citation>
    <scope>NUCLEOTIDE SEQUENCE [LARGE SCALE GENOMIC DNA]</scope>
    <source>
        <strain evidence="11">cv. Tatra</strain>
        <tissue evidence="10">Young leaves</tissue>
    </source>
</reference>